<feature type="chain" id="PRO_5007565875" description="Secreted protein" evidence="1">
    <location>
        <begin position="19"/>
        <end position="94"/>
    </location>
</feature>
<organism evidence="2 3">
    <name type="scientific">Sorangium cellulosum</name>
    <name type="common">Polyangium cellulosum</name>
    <dbReference type="NCBI Taxonomy" id="56"/>
    <lineage>
        <taxon>Bacteria</taxon>
        <taxon>Pseudomonadati</taxon>
        <taxon>Myxococcota</taxon>
        <taxon>Polyangia</taxon>
        <taxon>Polyangiales</taxon>
        <taxon>Polyangiaceae</taxon>
        <taxon>Sorangium</taxon>
    </lineage>
</organism>
<evidence type="ECO:0000313" key="3">
    <source>
        <dbReference type="Proteomes" id="UP000075420"/>
    </source>
</evidence>
<dbReference type="EMBL" id="JELY01000624">
    <property type="protein sequence ID" value="KYF58703.1"/>
    <property type="molecule type" value="Genomic_DNA"/>
</dbReference>
<dbReference type="Proteomes" id="UP000075420">
    <property type="component" value="Unassembled WGS sequence"/>
</dbReference>
<reference evidence="2 3" key="1">
    <citation type="submission" date="2014-02" db="EMBL/GenBank/DDBJ databases">
        <title>The small core and large imbalanced accessory genome model reveals a collaborative survival strategy of Sorangium cellulosum strains in nature.</title>
        <authorList>
            <person name="Han K."/>
            <person name="Peng R."/>
            <person name="Blom J."/>
            <person name="Li Y.-Z."/>
        </authorList>
    </citation>
    <scope>NUCLEOTIDE SEQUENCE [LARGE SCALE GENOMIC DNA]</scope>
    <source>
        <strain evidence="2 3">So0157-25</strain>
    </source>
</reference>
<dbReference type="PROSITE" id="PS51257">
    <property type="entry name" value="PROKAR_LIPOPROTEIN"/>
    <property type="match status" value="1"/>
</dbReference>
<sequence length="94" mass="10185">MRKIYLMASIFIATALLAAGCKTGKCAEVIEHAEACGVDDLELEDDFAGCSEHEECRASCVLDAPCDEIKASFAGGTDRSTEVWRCYEQCPISD</sequence>
<protein>
    <recommendedName>
        <fullName evidence="4">Secreted protein</fullName>
    </recommendedName>
</protein>
<accession>A0A150PSS4</accession>
<evidence type="ECO:0000313" key="2">
    <source>
        <dbReference type="EMBL" id="KYF58703.1"/>
    </source>
</evidence>
<feature type="signal peptide" evidence="1">
    <location>
        <begin position="1"/>
        <end position="18"/>
    </location>
</feature>
<keyword evidence="1" id="KW-0732">Signal</keyword>
<evidence type="ECO:0000256" key="1">
    <source>
        <dbReference type="SAM" id="SignalP"/>
    </source>
</evidence>
<name>A0A150PSS4_SORCE</name>
<evidence type="ECO:0008006" key="4">
    <source>
        <dbReference type="Google" id="ProtNLM"/>
    </source>
</evidence>
<comment type="caution">
    <text evidence="2">The sequence shown here is derived from an EMBL/GenBank/DDBJ whole genome shotgun (WGS) entry which is preliminary data.</text>
</comment>
<gene>
    <name evidence="2" type="ORF">BE08_46035</name>
</gene>
<proteinExistence type="predicted"/>
<dbReference type="AlphaFoldDB" id="A0A150PSS4"/>